<dbReference type="EMBL" id="CADEAL010000979">
    <property type="protein sequence ID" value="CAB1427580.1"/>
    <property type="molecule type" value="Genomic_DNA"/>
</dbReference>
<protein>
    <submittedName>
        <fullName evidence="2">Uncharacterized protein</fullName>
    </submittedName>
</protein>
<evidence type="ECO:0000313" key="3">
    <source>
        <dbReference type="Proteomes" id="UP001153269"/>
    </source>
</evidence>
<evidence type="ECO:0000256" key="1">
    <source>
        <dbReference type="SAM" id="MobiDB-lite"/>
    </source>
</evidence>
<feature type="compositionally biased region" description="Basic and acidic residues" evidence="1">
    <location>
        <begin position="1"/>
        <end position="12"/>
    </location>
</feature>
<feature type="region of interest" description="Disordered" evidence="1">
    <location>
        <begin position="1"/>
        <end position="31"/>
    </location>
</feature>
<reference evidence="2" key="1">
    <citation type="submission" date="2020-03" db="EMBL/GenBank/DDBJ databases">
        <authorList>
            <person name="Weist P."/>
        </authorList>
    </citation>
    <scope>NUCLEOTIDE SEQUENCE</scope>
</reference>
<accession>A0A9N7UA17</accession>
<dbReference type="Proteomes" id="UP001153269">
    <property type="component" value="Unassembled WGS sequence"/>
</dbReference>
<proteinExistence type="predicted"/>
<evidence type="ECO:0000313" key="2">
    <source>
        <dbReference type="EMBL" id="CAB1427580.1"/>
    </source>
</evidence>
<gene>
    <name evidence="2" type="ORF">PLEPLA_LOCUS15521</name>
</gene>
<name>A0A9N7UA17_PLEPL</name>
<organism evidence="2 3">
    <name type="scientific">Pleuronectes platessa</name>
    <name type="common">European plaice</name>
    <dbReference type="NCBI Taxonomy" id="8262"/>
    <lineage>
        <taxon>Eukaryota</taxon>
        <taxon>Metazoa</taxon>
        <taxon>Chordata</taxon>
        <taxon>Craniata</taxon>
        <taxon>Vertebrata</taxon>
        <taxon>Euteleostomi</taxon>
        <taxon>Actinopterygii</taxon>
        <taxon>Neopterygii</taxon>
        <taxon>Teleostei</taxon>
        <taxon>Neoteleostei</taxon>
        <taxon>Acanthomorphata</taxon>
        <taxon>Carangaria</taxon>
        <taxon>Pleuronectiformes</taxon>
        <taxon>Pleuronectoidei</taxon>
        <taxon>Pleuronectidae</taxon>
        <taxon>Pleuronectes</taxon>
    </lineage>
</organism>
<dbReference type="AlphaFoldDB" id="A0A9N7UA17"/>
<sequence length="101" mass="11608">MRSLGQRDEPAPRHYAAMDAPGQRGDTLSVHGGLLSSLTRDTRSLGRRFKRCGEKYPPWKLRKYTNTASKNTESSDPEWAWTSCILEVSSWRTHYLMTLHL</sequence>
<keyword evidence="3" id="KW-1185">Reference proteome</keyword>
<comment type="caution">
    <text evidence="2">The sequence shown here is derived from an EMBL/GenBank/DDBJ whole genome shotgun (WGS) entry which is preliminary data.</text>
</comment>